<keyword evidence="5 7" id="KW-0472">Membrane</keyword>
<keyword evidence="3 7" id="KW-0812">Transmembrane</keyword>
<evidence type="ECO:0000256" key="1">
    <source>
        <dbReference type="ARBA" id="ARBA00004651"/>
    </source>
</evidence>
<keyword evidence="9" id="KW-1185">Reference proteome</keyword>
<feature type="transmembrane region" description="Helical" evidence="7">
    <location>
        <begin position="166"/>
        <end position="185"/>
    </location>
</feature>
<feature type="region of interest" description="Disordered" evidence="6">
    <location>
        <begin position="318"/>
        <end position="338"/>
    </location>
</feature>
<dbReference type="GO" id="GO:0015658">
    <property type="term" value="F:branched-chain amino acid transmembrane transporter activity"/>
    <property type="evidence" value="ECO:0007669"/>
    <property type="project" value="InterPro"/>
</dbReference>
<evidence type="ECO:0000256" key="3">
    <source>
        <dbReference type="ARBA" id="ARBA00022692"/>
    </source>
</evidence>
<dbReference type="RefSeq" id="WP_210681196.1">
    <property type="nucleotide sequence ID" value="NZ_JAGMWN010000002.1"/>
</dbReference>
<feature type="transmembrane region" description="Helical" evidence="7">
    <location>
        <begin position="251"/>
        <end position="277"/>
    </location>
</feature>
<evidence type="ECO:0000256" key="5">
    <source>
        <dbReference type="ARBA" id="ARBA00023136"/>
    </source>
</evidence>
<dbReference type="PANTHER" id="PTHR30482:SF17">
    <property type="entry name" value="ABC TRANSPORTER ATP-BINDING PROTEIN"/>
    <property type="match status" value="1"/>
</dbReference>
<evidence type="ECO:0000313" key="9">
    <source>
        <dbReference type="Proteomes" id="UP000672602"/>
    </source>
</evidence>
<feature type="transmembrane region" description="Helical" evidence="7">
    <location>
        <begin position="113"/>
        <end position="130"/>
    </location>
</feature>
<protein>
    <submittedName>
        <fullName evidence="8">Branched-chain amino acid ABC transporter permease</fullName>
    </submittedName>
</protein>
<evidence type="ECO:0000256" key="7">
    <source>
        <dbReference type="SAM" id="Phobius"/>
    </source>
</evidence>
<dbReference type="CDD" id="cd06581">
    <property type="entry name" value="TM_PBP1_LivM_like"/>
    <property type="match status" value="1"/>
</dbReference>
<evidence type="ECO:0000256" key="6">
    <source>
        <dbReference type="SAM" id="MobiDB-lite"/>
    </source>
</evidence>
<evidence type="ECO:0000256" key="4">
    <source>
        <dbReference type="ARBA" id="ARBA00022989"/>
    </source>
</evidence>
<name>A0A8J7V1Z9_9PROT</name>
<feature type="transmembrane region" description="Helical" evidence="7">
    <location>
        <begin position="85"/>
        <end position="107"/>
    </location>
</feature>
<dbReference type="InterPro" id="IPR001851">
    <property type="entry name" value="ABC_transp_permease"/>
</dbReference>
<comment type="subcellular location">
    <subcellularLocation>
        <location evidence="1">Cell membrane</location>
        <topology evidence="1">Multi-pass membrane protein</topology>
    </subcellularLocation>
</comment>
<feature type="transmembrane region" description="Helical" evidence="7">
    <location>
        <begin position="215"/>
        <end position="239"/>
    </location>
</feature>
<comment type="caution">
    <text evidence="8">The sequence shown here is derived from an EMBL/GenBank/DDBJ whole genome shotgun (WGS) entry which is preliminary data.</text>
</comment>
<keyword evidence="2" id="KW-1003">Cell membrane</keyword>
<dbReference type="EMBL" id="JAGMWN010000002">
    <property type="protein sequence ID" value="MBP5856631.1"/>
    <property type="molecule type" value="Genomic_DNA"/>
</dbReference>
<organism evidence="8 9">
    <name type="scientific">Marivibrio halodurans</name>
    <dbReference type="NCBI Taxonomy" id="2039722"/>
    <lineage>
        <taxon>Bacteria</taxon>
        <taxon>Pseudomonadati</taxon>
        <taxon>Pseudomonadota</taxon>
        <taxon>Alphaproteobacteria</taxon>
        <taxon>Rhodospirillales</taxon>
        <taxon>Rhodospirillaceae</taxon>
        <taxon>Marivibrio</taxon>
    </lineage>
</organism>
<accession>A0A8J7V1Z9</accession>
<evidence type="ECO:0000256" key="2">
    <source>
        <dbReference type="ARBA" id="ARBA00022475"/>
    </source>
</evidence>
<dbReference type="GO" id="GO:0005886">
    <property type="term" value="C:plasma membrane"/>
    <property type="evidence" value="ECO:0007669"/>
    <property type="project" value="UniProtKB-SubCell"/>
</dbReference>
<keyword evidence="4 7" id="KW-1133">Transmembrane helix</keyword>
<gene>
    <name evidence="8" type="ORF">KAJ83_06400</name>
</gene>
<feature type="transmembrane region" description="Helical" evidence="7">
    <location>
        <begin position="289"/>
        <end position="309"/>
    </location>
</feature>
<proteinExistence type="predicted"/>
<evidence type="ECO:0000313" key="8">
    <source>
        <dbReference type="EMBL" id="MBP5856631.1"/>
    </source>
</evidence>
<dbReference type="Pfam" id="PF02653">
    <property type="entry name" value="BPD_transp_2"/>
    <property type="match status" value="1"/>
</dbReference>
<dbReference type="AlphaFoldDB" id="A0A8J7V1Z9"/>
<dbReference type="InterPro" id="IPR043428">
    <property type="entry name" value="LivM-like"/>
</dbReference>
<sequence>MTVVPRWPALLLLAAVAIGLALVPVFGETYAIKVATRMIVFAIFAMSLDLLLGYTGLVSFGHAAFFGLAAYTLQIYSPEYEAVNIALALPVVIGVTAFVGALIGALVVRTSGIYFIMVTLAFAQMMFYFFHDSQIAGGSDGAYIWVKPVLAVGETILIDFEDRATLLWFALGLMLAVYGLLIMLLRSPFGQVIQGIKVNEHRMRALGYDTYRYKLVSYVISAAVASLAGFVYACIDGYISPELLGWKESGIGLAMVILGGMGTLFGPIVGAVAFIGVEELARERELVGFLADHFQIIMGCFVIAVVLMLRNGLAGSLGGAPRAKPDPVETEVPGGEKP</sequence>
<dbReference type="PANTHER" id="PTHR30482">
    <property type="entry name" value="HIGH-AFFINITY BRANCHED-CHAIN AMINO ACID TRANSPORT SYSTEM PERMEASE"/>
    <property type="match status" value="1"/>
</dbReference>
<reference evidence="8" key="1">
    <citation type="submission" date="2021-04" db="EMBL/GenBank/DDBJ databases">
        <authorList>
            <person name="Zhang D.-C."/>
        </authorList>
    </citation>
    <scope>NUCLEOTIDE SEQUENCE</scope>
    <source>
        <strain evidence="8">CGMCC 1.15697</strain>
    </source>
</reference>
<dbReference type="Proteomes" id="UP000672602">
    <property type="component" value="Unassembled WGS sequence"/>
</dbReference>